<keyword evidence="3" id="KW-1185">Reference proteome</keyword>
<dbReference type="Pfam" id="PF13472">
    <property type="entry name" value="Lipase_GDSL_2"/>
    <property type="match status" value="1"/>
</dbReference>
<feature type="domain" description="SGNH hydrolase-type esterase" evidence="1">
    <location>
        <begin position="6"/>
        <end position="198"/>
    </location>
</feature>
<dbReference type="Gene3D" id="3.40.50.1110">
    <property type="entry name" value="SGNH hydrolase"/>
    <property type="match status" value="1"/>
</dbReference>
<gene>
    <name evidence="2" type="ORF">SAMN04487771_104110</name>
</gene>
<dbReference type="InterPro" id="IPR013830">
    <property type="entry name" value="SGNH_hydro"/>
</dbReference>
<dbReference type="RefSeq" id="WP_074650053.1">
    <property type="nucleotide sequence ID" value="NZ_FOIL01000041.1"/>
</dbReference>
<dbReference type="SUPFAM" id="SSF52266">
    <property type="entry name" value="SGNH hydrolase"/>
    <property type="match status" value="1"/>
</dbReference>
<dbReference type="CDD" id="cd01839">
    <property type="entry name" value="SGNH_arylesterase_like"/>
    <property type="match status" value="1"/>
</dbReference>
<dbReference type="InterPro" id="IPR036514">
    <property type="entry name" value="SGNH_hydro_sf"/>
</dbReference>
<evidence type="ECO:0000313" key="2">
    <source>
        <dbReference type="EMBL" id="SET76806.1"/>
    </source>
</evidence>
<accession>A0A1I0GZZ6</accession>
<dbReference type="eggNOG" id="COG2755">
    <property type="taxonomic scope" value="Bacteria"/>
</dbReference>
<evidence type="ECO:0000313" key="3">
    <source>
        <dbReference type="Proteomes" id="UP000199820"/>
    </source>
</evidence>
<dbReference type="OrthoDB" id="164654at2"/>
<dbReference type="InterPro" id="IPR051532">
    <property type="entry name" value="Ester_Hydrolysis_Enzymes"/>
</dbReference>
<dbReference type="PANTHER" id="PTHR30383">
    <property type="entry name" value="THIOESTERASE 1/PROTEASE 1/LYSOPHOSPHOLIPASE L1"/>
    <property type="match status" value="1"/>
</dbReference>
<dbReference type="AlphaFoldDB" id="A0A1I0GZZ6"/>
<sequence>MKTVLCYGDSNTYGYVPETGMRYPKNVRYPGRLQLLLGDEYAVIEEGCNGRTTIHDDPIDGWKNGLDYLKPCLNSHKPVDIVILMLGSNDLKETFHLTAREIADGAGTLVDVIRSFTAEKQGFVPTIILVSPPEIGTGIRRSPFFGAFCETAVAESGKFPECYQRVADRKGCVFFNAAKYVSPSEFDSLHLTPEGHRVLAEELCKVIRCEEKKRPR</sequence>
<dbReference type="EMBL" id="FOIL01000041">
    <property type="protein sequence ID" value="SET76806.1"/>
    <property type="molecule type" value="Genomic_DNA"/>
</dbReference>
<protein>
    <submittedName>
        <fullName evidence="2">Lysophospholipase L1</fullName>
    </submittedName>
</protein>
<name>A0A1I0GZZ6_9FIRM</name>
<evidence type="ECO:0000259" key="1">
    <source>
        <dbReference type="Pfam" id="PF13472"/>
    </source>
</evidence>
<dbReference type="Proteomes" id="UP000199820">
    <property type="component" value="Unassembled WGS sequence"/>
</dbReference>
<organism evidence="2 3">
    <name type="scientific">[Clostridium] aminophilum</name>
    <dbReference type="NCBI Taxonomy" id="1526"/>
    <lineage>
        <taxon>Bacteria</taxon>
        <taxon>Bacillati</taxon>
        <taxon>Bacillota</taxon>
        <taxon>Clostridia</taxon>
        <taxon>Lachnospirales</taxon>
        <taxon>Lachnospiraceae</taxon>
    </lineage>
</organism>
<proteinExistence type="predicted"/>
<dbReference type="STRING" id="1526.SAMN02910262_01932"/>
<reference evidence="3" key="1">
    <citation type="submission" date="2016-10" db="EMBL/GenBank/DDBJ databases">
        <authorList>
            <person name="Varghese N."/>
            <person name="Submissions S."/>
        </authorList>
    </citation>
    <scope>NUCLEOTIDE SEQUENCE [LARGE SCALE GENOMIC DNA]</scope>
    <source>
        <strain evidence="3">KH1P1</strain>
    </source>
</reference>
<dbReference type="PANTHER" id="PTHR30383:SF29">
    <property type="entry name" value="SGNH HYDROLASE-TYPE ESTERASE DOMAIN-CONTAINING PROTEIN"/>
    <property type="match status" value="1"/>
</dbReference>